<dbReference type="InterPro" id="IPR021879">
    <property type="entry name" value="VC2046_fam"/>
</dbReference>
<sequence>MLTDTLRRHCLVDELQLGQDLNQALQGQRQADFALMLAMLSPDVQDQAWVSDPPLPEVAEDHWRDHFGLPAQRPLAAHDGSMTQALTMAEQLAEGGGAAVRLFDALRPEALVPAQFALGQGVWDNLPPLTRHKHELARRGELLAHEPLHAPPSAMLDAIHDAEALTRQSWLPR</sequence>
<dbReference type="EMBL" id="BAABFC010000009">
    <property type="protein sequence ID" value="GAA4496843.1"/>
    <property type="molecule type" value="Genomic_DNA"/>
</dbReference>
<reference evidence="2" key="1">
    <citation type="journal article" date="2019" name="Int. J. Syst. Evol. Microbiol.">
        <title>The Global Catalogue of Microorganisms (GCM) 10K type strain sequencing project: providing services to taxonomists for standard genome sequencing and annotation.</title>
        <authorList>
            <consortium name="The Broad Institute Genomics Platform"/>
            <consortium name="The Broad Institute Genome Sequencing Center for Infectious Disease"/>
            <person name="Wu L."/>
            <person name="Ma J."/>
        </authorList>
    </citation>
    <scope>NUCLEOTIDE SEQUENCE [LARGE SCALE GENOMIC DNA]</scope>
    <source>
        <strain evidence="2">JCM 32226</strain>
    </source>
</reference>
<accession>A0ABP8Q274</accession>
<comment type="caution">
    <text evidence="1">The sequence shown here is derived from an EMBL/GenBank/DDBJ whole genome shotgun (WGS) entry which is preliminary data.</text>
</comment>
<evidence type="ECO:0000313" key="2">
    <source>
        <dbReference type="Proteomes" id="UP001501321"/>
    </source>
</evidence>
<dbReference type="RefSeq" id="WP_345011152.1">
    <property type="nucleotide sequence ID" value="NZ_BAABFC010000009.1"/>
</dbReference>
<proteinExistence type="predicted"/>
<evidence type="ECO:0000313" key="1">
    <source>
        <dbReference type="EMBL" id="GAA4496843.1"/>
    </source>
</evidence>
<keyword evidence="2" id="KW-1185">Reference proteome</keyword>
<dbReference type="Proteomes" id="UP001501321">
    <property type="component" value="Unassembled WGS sequence"/>
</dbReference>
<name>A0ABP8Q274_9GAMM</name>
<gene>
    <name evidence="1" type="ORF">GCM10023095_12520</name>
</gene>
<protein>
    <submittedName>
        <fullName evidence="1">Uncharacterized protein</fullName>
    </submittedName>
</protein>
<organism evidence="1 2">
    <name type="scientific">Pseudaeromonas paramecii</name>
    <dbReference type="NCBI Taxonomy" id="2138166"/>
    <lineage>
        <taxon>Bacteria</taxon>
        <taxon>Pseudomonadati</taxon>
        <taxon>Pseudomonadota</taxon>
        <taxon>Gammaproteobacteria</taxon>
        <taxon>Aeromonadales</taxon>
        <taxon>Aeromonadaceae</taxon>
        <taxon>Pseudaeromonas</taxon>
    </lineage>
</organism>
<dbReference type="Pfam" id="PF11993">
    <property type="entry name" value="VC2046"/>
    <property type="match status" value="1"/>
</dbReference>